<comment type="caution">
    <text evidence="2">The sequence shown here is derived from an EMBL/GenBank/DDBJ whole genome shotgun (WGS) entry which is preliminary data.</text>
</comment>
<organism evidence="2 3">
    <name type="scientific">Colletotrichum zoysiae</name>
    <dbReference type="NCBI Taxonomy" id="1216348"/>
    <lineage>
        <taxon>Eukaryota</taxon>
        <taxon>Fungi</taxon>
        <taxon>Dikarya</taxon>
        <taxon>Ascomycota</taxon>
        <taxon>Pezizomycotina</taxon>
        <taxon>Sordariomycetes</taxon>
        <taxon>Hypocreomycetidae</taxon>
        <taxon>Glomerellales</taxon>
        <taxon>Glomerellaceae</taxon>
        <taxon>Colletotrichum</taxon>
        <taxon>Colletotrichum graminicola species complex</taxon>
    </lineage>
</organism>
<evidence type="ECO:0000256" key="1">
    <source>
        <dbReference type="SAM" id="Coils"/>
    </source>
</evidence>
<name>A0AAD9M5A0_9PEZI</name>
<gene>
    <name evidence="2" type="ORF">LX32DRAFT_660246</name>
</gene>
<evidence type="ECO:0000313" key="2">
    <source>
        <dbReference type="EMBL" id="KAK2033884.1"/>
    </source>
</evidence>
<proteinExistence type="predicted"/>
<keyword evidence="3" id="KW-1185">Reference proteome</keyword>
<protein>
    <submittedName>
        <fullName evidence="2">Uncharacterized protein</fullName>
    </submittedName>
</protein>
<feature type="coiled-coil region" evidence="1">
    <location>
        <begin position="6"/>
        <end position="45"/>
    </location>
</feature>
<accession>A0AAD9M5A0</accession>
<dbReference type="Proteomes" id="UP001232148">
    <property type="component" value="Unassembled WGS sequence"/>
</dbReference>
<dbReference type="EMBL" id="MU842818">
    <property type="protein sequence ID" value="KAK2033884.1"/>
    <property type="molecule type" value="Genomic_DNA"/>
</dbReference>
<dbReference type="AlphaFoldDB" id="A0AAD9M5A0"/>
<keyword evidence="1" id="KW-0175">Coiled coil</keyword>
<evidence type="ECO:0000313" key="3">
    <source>
        <dbReference type="Proteomes" id="UP001232148"/>
    </source>
</evidence>
<sequence>MFNTRFQAELAKRSELEAELVREKKQNQELRLELHEAKYQNTLIEARIATEKDQKEALYQELQGFRVTQLTNAAEKGGLQAENAGLRDELGDARARLKKLEDKMADCHIDGSKGRDGSDALNDKKHSEILHAINSLQSPQPLDLRTTARKRARKISVSEDVPTIHVWQSRLTRLASNLNRFDVVQDPESEDSPTYKSIFLKLVPLLSTQRNTPRFNAFLDYSRPGSNYCIIQALREVNAEAGEQAEALKCDSCKDHKGMGECLRVECCISGGGEGKTYRFLPFDWSKLGTK</sequence>
<reference evidence="2" key="1">
    <citation type="submission" date="2021-06" db="EMBL/GenBank/DDBJ databases">
        <title>Comparative genomics, transcriptomics and evolutionary studies reveal genomic signatures of adaptation to plant cell wall in hemibiotrophic fungi.</title>
        <authorList>
            <consortium name="DOE Joint Genome Institute"/>
            <person name="Baroncelli R."/>
            <person name="Diaz J.F."/>
            <person name="Benocci T."/>
            <person name="Peng M."/>
            <person name="Battaglia E."/>
            <person name="Haridas S."/>
            <person name="Andreopoulos W."/>
            <person name="Labutti K."/>
            <person name="Pangilinan J."/>
            <person name="Floch G.L."/>
            <person name="Makela M.R."/>
            <person name="Henrissat B."/>
            <person name="Grigoriev I.V."/>
            <person name="Crouch J.A."/>
            <person name="De Vries R.P."/>
            <person name="Sukno S.A."/>
            <person name="Thon M.R."/>
        </authorList>
    </citation>
    <scope>NUCLEOTIDE SEQUENCE</scope>
    <source>
        <strain evidence="2">MAFF235873</strain>
    </source>
</reference>